<evidence type="ECO:0000313" key="1">
    <source>
        <dbReference type="EMBL" id="KDS45570.1"/>
    </source>
</evidence>
<reference evidence="1 2" key="1">
    <citation type="submission" date="2014-04" db="EMBL/GenBank/DDBJ databases">
        <authorList>
            <person name="Sears C."/>
            <person name="Carroll K."/>
            <person name="Sack B.R."/>
            <person name="Qadri F."/>
            <person name="Myers L.L."/>
            <person name="Chung G.-T."/>
            <person name="Escheverria P."/>
            <person name="Fraser C.M."/>
            <person name="Sadzewicz L."/>
            <person name="Shefchek K.A."/>
            <person name="Tallon L."/>
            <person name="Das S.P."/>
            <person name="Daugherty S."/>
            <person name="Mongodin E.F."/>
        </authorList>
    </citation>
    <scope>NUCLEOTIDE SEQUENCE [LARGE SCALE GENOMIC DNA]</scope>
    <source>
        <strain evidence="1 2">3975 RP4</strain>
    </source>
</reference>
<protein>
    <submittedName>
        <fullName evidence="1">Uncharacterized protein</fullName>
    </submittedName>
</protein>
<dbReference type="Proteomes" id="UP000027661">
    <property type="component" value="Unassembled WGS sequence"/>
</dbReference>
<gene>
    <name evidence="1" type="ORF">M099_3806</name>
</gene>
<sequence>MSLFFFFLLFCYFVSNRIYSAAKIDNKSIANKKQPASFF</sequence>
<accession>A0A069SD60</accession>
<dbReference type="AlphaFoldDB" id="A0A069SD60"/>
<comment type="caution">
    <text evidence="1">The sequence shown here is derived from an EMBL/GenBank/DDBJ whole genome shotgun (WGS) entry which is preliminary data.</text>
</comment>
<name>A0A069SD60_PHOVU</name>
<organism evidence="1 2">
    <name type="scientific">Phocaeicola vulgatus str. 3975 RP4</name>
    <dbReference type="NCBI Taxonomy" id="1339352"/>
    <lineage>
        <taxon>Bacteria</taxon>
        <taxon>Pseudomonadati</taxon>
        <taxon>Bacteroidota</taxon>
        <taxon>Bacteroidia</taxon>
        <taxon>Bacteroidales</taxon>
        <taxon>Bacteroidaceae</taxon>
        <taxon>Phocaeicola</taxon>
    </lineage>
</organism>
<dbReference type="EMBL" id="JNHM01000142">
    <property type="protein sequence ID" value="KDS45570.1"/>
    <property type="molecule type" value="Genomic_DNA"/>
</dbReference>
<proteinExistence type="predicted"/>
<evidence type="ECO:0000313" key="2">
    <source>
        <dbReference type="Proteomes" id="UP000027661"/>
    </source>
</evidence>